<dbReference type="AlphaFoldDB" id="A0A0E9XBX9"/>
<dbReference type="EMBL" id="GBXM01009252">
    <property type="protein sequence ID" value="JAH99325.1"/>
    <property type="molecule type" value="Transcribed_RNA"/>
</dbReference>
<sequence length="52" mass="5637">MSPSALKLGPQKTPFCLFAAPSSKQNTVVSVEPTSSWNVRHNYNASAMKKSL</sequence>
<evidence type="ECO:0000313" key="1">
    <source>
        <dbReference type="EMBL" id="JAH99325.1"/>
    </source>
</evidence>
<proteinExistence type="predicted"/>
<organism evidence="1">
    <name type="scientific">Anguilla anguilla</name>
    <name type="common">European freshwater eel</name>
    <name type="synonym">Muraena anguilla</name>
    <dbReference type="NCBI Taxonomy" id="7936"/>
    <lineage>
        <taxon>Eukaryota</taxon>
        <taxon>Metazoa</taxon>
        <taxon>Chordata</taxon>
        <taxon>Craniata</taxon>
        <taxon>Vertebrata</taxon>
        <taxon>Euteleostomi</taxon>
        <taxon>Actinopterygii</taxon>
        <taxon>Neopterygii</taxon>
        <taxon>Teleostei</taxon>
        <taxon>Anguilliformes</taxon>
        <taxon>Anguillidae</taxon>
        <taxon>Anguilla</taxon>
    </lineage>
</organism>
<accession>A0A0E9XBX9</accession>
<reference evidence="1" key="1">
    <citation type="submission" date="2014-11" db="EMBL/GenBank/DDBJ databases">
        <authorList>
            <person name="Amaro Gonzalez C."/>
        </authorList>
    </citation>
    <scope>NUCLEOTIDE SEQUENCE</scope>
</reference>
<name>A0A0E9XBX9_ANGAN</name>
<protein>
    <submittedName>
        <fullName evidence="1">Uncharacterized protein</fullName>
    </submittedName>
</protein>
<reference evidence="1" key="2">
    <citation type="journal article" date="2015" name="Fish Shellfish Immunol.">
        <title>Early steps in the European eel (Anguilla anguilla)-Vibrio vulnificus interaction in the gills: Role of the RtxA13 toxin.</title>
        <authorList>
            <person name="Callol A."/>
            <person name="Pajuelo D."/>
            <person name="Ebbesson L."/>
            <person name="Teles M."/>
            <person name="MacKenzie S."/>
            <person name="Amaro C."/>
        </authorList>
    </citation>
    <scope>NUCLEOTIDE SEQUENCE</scope>
</reference>